<dbReference type="Gene3D" id="3.40.50.1000">
    <property type="entry name" value="HAD superfamily/HAD-like"/>
    <property type="match status" value="2"/>
</dbReference>
<gene>
    <name evidence="1" type="ORF">FYJ58_01905</name>
</gene>
<dbReference type="PANTHER" id="PTHR10000:SF8">
    <property type="entry name" value="HAD SUPERFAMILY HYDROLASE-LIKE, TYPE 3"/>
    <property type="match status" value="1"/>
</dbReference>
<accession>A0A6L5XWB6</accession>
<dbReference type="RefSeq" id="WP_154516455.1">
    <property type="nucleotide sequence ID" value="NZ_VUMT01000002.1"/>
</dbReference>
<dbReference type="SUPFAM" id="SSF56784">
    <property type="entry name" value="HAD-like"/>
    <property type="match status" value="1"/>
</dbReference>
<dbReference type="GO" id="GO:0016791">
    <property type="term" value="F:phosphatase activity"/>
    <property type="evidence" value="ECO:0007669"/>
    <property type="project" value="UniProtKB-ARBA"/>
</dbReference>
<proteinExistence type="predicted"/>
<protein>
    <submittedName>
        <fullName evidence="1">HAD hydrolase family protein</fullName>
    </submittedName>
</protein>
<organism evidence="1 2">
    <name type="scientific">Velocimicrobium porci</name>
    <dbReference type="NCBI Taxonomy" id="2606634"/>
    <lineage>
        <taxon>Bacteria</taxon>
        <taxon>Bacillati</taxon>
        <taxon>Bacillota</taxon>
        <taxon>Clostridia</taxon>
        <taxon>Lachnospirales</taxon>
        <taxon>Lachnospiraceae</taxon>
        <taxon>Velocimicrobium</taxon>
    </lineage>
</organism>
<evidence type="ECO:0000313" key="2">
    <source>
        <dbReference type="Proteomes" id="UP000482209"/>
    </source>
</evidence>
<reference evidence="1 2" key="1">
    <citation type="submission" date="2019-08" db="EMBL/GenBank/DDBJ databases">
        <title>In-depth cultivation of the pig gut microbiome towards novel bacterial diversity and tailored functional studies.</title>
        <authorList>
            <person name="Wylensek D."/>
            <person name="Hitch T.C.A."/>
            <person name="Clavel T."/>
        </authorList>
    </citation>
    <scope>NUCLEOTIDE SEQUENCE [LARGE SCALE GENOMIC DNA]</scope>
    <source>
        <strain evidence="1 2">WCA-693-APC-MOT-I</strain>
    </source>
</reference>
<dbReference type="InterPro" id="IPR023214">
    <property type="entry name" value="HAD_sf"/>
</dbReference>
<keyword evidence="1" id="KW-0378">Hydrolase</keyword>
<dbReference type="EMBL" id="VUMT01000002">
    <property type="protein sequence ID" value="MSS62648.1"/>
    <property type="molecule type" value="Genomic_DNA"/>
</dbReference>
<dbReference type="PANTHER" id="PTHR10000">
    <property type="entry name" value="PHOSPHOSERINE PHOSPHATASE"/>
    <property type="match status" value="1"/>
</dbReference>
<dbReference type="Pfam" id="PF08282">
    <property type="entry name" value="Hydrolase_3"/>
    <property type="match status" value="1"/>
</dbReference>
<evidence type="ECO:0000313" key="1">
    <source>
        <dbReference type="EMBL" id="MSS62648.1"/>
    </source>
</evidence>
<dbReference type="InterPro" id="IPR036412">
    <property type="entry name" value="HAD-like_sf"/>
</dbReference>
<keyword evidence="2" id="KW-1185">Reference proteome</keyword>
<comment type="caution">
    <text evidence="1">The sequence shown here is derived from an EMBL/GenBank/DDBJ whole genome shotgun (WGS) entry which is preliminary data.</text>
</comment>
<dbReference type="Proteomes" id="UP000482209">
    <property type="component" value="Unassembled WGS sequence"/>
</dbReference>
<sequence length="252" mass="29149">MVVFHCDLDNTLIYSYKHPIEEKKKCVEVYQGREISFMTKKSNELLKQICKRILFVPTTTRTIEQYKRINLGIDEPEYAFVCNGGILLKNGKSDNIWYKESLNLISDCKMELKNAESMLERDKNRCFELRNIEELFLFTKSSFPCKTVELLKQNLNTDLVDVCSNGTKIYVIPKKLTKGNAVRRFKEKINSELVISAGDSEFDLSMLEEADLGIAPHQLGRLSILDEKIITLSQLQIFSDELLSYIIERLEV</sequence>
<dbReference type="AlphaFoldDB" id="A0A6L5XWB6"/>
<dbReference type="GO" id="GO:0005829">
    <property type="term" value="C:cytosol"/>
    <property type="evidence" value="ECO:0007669"/>
    <property type="project" value="TreeGrafter"/>
</dbReference>
<name>A0A6L5XWB6_9FIRM</name>
<dbReference type="GO" id="GO:0000287">
    <property type="term" value="F:magnesium ion binding"/>
    <property type="evidence" value="ECO:0007669"/>
    <property type="project" value="TreeGrafter"/>
</dbReference>